<organism evidence="2 3">
    <name type="scientific">Rubrivivax gelatinosus</name>
    <name type="common">Rhodocyclus gelatinosus</name>
    <name type="synonym">Rhodopseudomonas gelatinosa</name>
    <dbReference type="NCBI Taxonomy" id="28068"/>
    <lineage>
        <taxon>Bacteria</taxon>
        <taxon>Pseudomonadati</taxon>
        <taxon>Pseudomonadota</taxon>
        <taxon>Betaproteobacteria</taxon>
        <taxon>Burkholderiales</taxon>
        <taxon>Sphaerotilaceae</taxon>
        <taxon>Rubrivivax</taxon>
    </lineage>
</organism>
<protein>
    <submittedName>
        <fullName evidence="2">LuxR family transcriptional regulator</fullName>
    </submittedName>
</protein>
<evidence type="ECO:0000313" key="3">
    <source>
        <dbReference type="Proteomes" id="UP001041814"/>
    </source>
</evidence>
<accession>A0ABS1DWI7</accession>
<dbReference type="Gene3D" id="1.10.10.10">
    <property type="entry name" value="Winged helix-like DNA-binding domain superfamily/Winged helix DNA-binding domain"/>
    <property type="match status" value="1"/>
</dbReference>
<comment type="caution">
    <text evidence="2">The sequence shown here is derived from an EMBL/GenBank/DDBJ whole genome shotgun (WGS) entry which is preliminary data.</text>
</comment>
<sequence>MTMLERQTAARPPAPALITRSAAERSSNGGWARCLSLMLDEIDYGLLLLDSTGSVRWRNHRAQAELDASHPLQISGGRISAVLPEDAAHLATAVADATQRGTREMLTLGSGRQRVSLAVVPLVDDALEGQPATMLLLGKRQVCENLSVRGFARAHRLTPAETRVLEALCAGVAPQKFAEHQGVRISTVRTQIGSIREKTGARSIRALVRMVAVLPPMVPALRGVVFEPLERWPLERPHDAA</sequence>
<dbReference type="InterPro" id="IPR016032">
    <property type="entry name" value="Sig_transdc_resp-reg_C-effctor"/>
</dbReference>
<dbReference type="Proteomes" id="UP001041814">
    <property type="component" value="Unassembled WGS sequence"/>
</dbReference>
<reference evidence="2" key="2">
    <citation type="journal article" date="2020" name="Microorganisms">
        <title>Osmotic Adaptation and Compatible Solute Biosynthesis of Phototrophic Bacteria as Revealed from Genome Analyses.</title>
        <authorList>
            <person name="Imhoff J.F."/>
            <person name="Rahn T."/>
            <person name="Kunzel S."/>
            <person name="Keller A."/>
            <person name="Neulinger S.C."/>
        </authorList>
    </citation>
    <scope>NUCLEOTIDE SEQUENCE</scope>
    <source>
        <strain evidence="2">IM 151</strain>
    </source>
</reference>
<dbReference type="EMBL" id="NRRU01000055">
    <property type="protein sequence ID" value="MBK1714088.1"/>
    <property type="molecule type" value="Genomic_DNA"/>
</dbReference>
<keyword evidence="3" id="KW-1185">Reference proteome</keyword>
<proteinExistence type="predicted"/>
<reference evidence="2" key="1">
    <citation type="submission" date="2017-08" db="EMBL/GenBank/DDBJ databases">
        <authorList>
            <person name="Imhoff J.F."/>
            <person name="Rahn T."/>
            <person name="Kuenzel S."/>
            <person name="Neulinger S.C."/>
        </authorList>
    </citation>
    <scope>NUCLEOTIDE SEQUENCE</scope>
    <source>
        <strain evidence="2">IM 151</strain>
    </source>
</reference>
<gene>
    <name evidence="2" type="ORF">CKO43_15030</name>
</gene>
<feature type="domain" description="HTH luxR-type" evidence="1">
    <location>
        <begin position="154"/>
        <end position="211"/>
    </location>
</feature>
<dbReference type="RefSeq" id="WP_200231555.1">
    <property type="nucleotide sequence ID" value="NZ_NRRT01000074.1"/>
</dbReference>
<dbReference type="SMART" id="SM00421">
    <property type="entry name" value="HTH_LUXR"/>
    <property type="match status" value="1"/>
</dbReference>
<dbReference type="InterPro" id="IPR000792">
    <property type="entry name" value="Tscrpt_reg_LuxR_C"/>
</dbReference>
<evidence type="ECO:0000259" key="1">
    <source>
        <dbReference type="SMART" id="SM00421"/>
    </source>
</evidence>
<name>A0ABS1DWI7_RUBGE</name>
<dbReference type="InterPro" id="IPR036388">
    <property type="entry name" value="WH-like_DNA-bd_sf"/>
</dbReference>
<dbReference type="SUPFAM" id="SSF46894">
    <property type="entry name" value="C-terminal effector domain of the bipartite response regulators"/>
    <property type="match status" value="1"/>
</dbReference>
<evidence type="ECO:0000313" key="2">
    <source>
        <dbReference type="EMBL" id="MBK1714088.1"/>
    </source>
</evidence>